<dbReference type="EMBL" id="VBQZ03000012">
    <property type="protein sequence ID" value="MXQ82236.1"/>
    <property type="molecule type" value="Genomic_DNA"/>
</dbReference>
<feature type="region of interest" description="Disordered" evidence="1">
    <location>
        <begin position="109"/>
        <end position="150"/>
    </location>
</feature>
<proteinExistence type="predicted"/>
<keyword evidence="3" id="KW-1185">Reference proteome</keyword>
<reference evidence="2" key="1">
    <citation type="submission" date="2019-10" db="EMBL/GenBank/DDBJ databases">
        <title>The sequence and de novo assembly of the wild yak genome.</title>
        <authorList>
            <person name="Liu Y."/>
        </authorList>
    </citation>
    <scope>NUCLEOTIDE SEQUENCE [LARGE SCALE GENOMIC DNA]</scope>
    <source>
        <strain evidence="2">WY2019</strain>
    </source>
</reference>
<dbReference type="AlphaFoldDB" id="A0A6B0R125"/>
<evidence type="ECO:0000313" key="3">
    <source>
        <dbReference type="Proteomes" id="UP000322234"/>
    </source>
</evidence>
<evidence type="ECO:0000313" key="2">
    <source>
        <dbReference type="EMBL" id="MXQ82236.1"/>
    </source>
</evidence>
<feature type="region of interest" description="Disordered" evidence="1">
    <location>
        <begin position="1"/>
        <end position="42"/>
    </location>
</feature>
<comment type="caution">
    <text evidence="2">The sequence shown here is derived from an EMBL/GenBank/DDBJ whole genome shotgun (WGS) entry which is preliminary data.</text>
</comment>
<organism evidence="2 3">
    <name type="scientific">Bos mutus</name>
    <name type="common">wild yak</name>
    <dbReference type="NCBI Taxonomy" id="72004"/>
    <lineage>
        <taxon>Eukaryota</taxon>
        <taxon>Metazoa</taxon>
        <taxon>Chordata</taxon>
        <taxon>Craniata</taxon>
        <taxon>Vertebrata</taxon>
        <taxon>Euteleostomi</taxon>
        <taxon>Mammalia</taxon>
        <taxon>Eutheria</taxon>
        <taxon>Laurasiatheria</taxon>
        <taxon>Artiodactyla</taxon>
        <taxon>Ruminantia</taxon>
        <taxon>Pecora</taxon>
        <taxon>Bovidae</taxon>
        <taxon>Bovinae</taxon>
        <taxon>Bos</taxon>
    </lineage>
</organism>
<accession>A0A6B0R125</accession>
<sequence length="150" mass="16207">MPLTSAESSRAEIHSASHTQPPFLPTPEAPSEPFNQRPNRSTFRHLKIPESGELAFCSTKSMWRLSQPACGPQAFHCEKKASLFPSLDEILLRPRSGNITTIWAGFGRVLQGTPDSSPSAEHSDSLVEEKTGRGPERPPGLTAEEGGSGT</sequence>
<gene>
    <name evidence="2" type="ORF">E5288_WYG010974</name>
</gene>
<feature type="compositionally biased region" description="Basic and acidic residues" evidence="1">
    <location>
        <begin position="121"/>
        <end position="136"/>
    </location>
</feature>
<name>A0A6B0R125_9CETA</name>
<protein>
    <submittedName>
        <fullName evidence="2">Uncharacterized protein</fullName>
    </submittedName>
</protein>
<evidence type="ECO:0000256" key="1">
    <source>
        <dbReference type="SAM" id="MobiDB-lite"/>
    </source>
</evidence>
<dbReference type="Proteomes" id="UP000322234">
    <property type="component" value="Unassembled WGS sequence"/>
</dbReference>